<comment type="caution">
    <text evidence="1">The sequence shown here is derived from an EMBL/GenBank/DDBJ whole genome shotgun (WGS) entry which is preliminary data.</text>
</comment>
<protein>
    <submittedName>
        <fullName evidence="1">HPr-rel-A system PqqD family peptide chaperone</fullName>
    </submittedName>
</protein>
<reference evidence="1 2" key="1">
    <citation type="submission" date="2021-01" db="EMBL/GenBank/DDBJ databases">
        <title>Genome public.</title>
        <authorList>
            <person name="Liu C."/>
            <person name="Sun Q."/>
        </authorList>
    </citation>
    <scope>NUCLEOTIDE SEQUENCE [LARGE SCALE GENOMIC DNA]</scope>
    <source>
        <strain evidence="1 2">YIM B02564</strain>
    </source>
</reference>
<dbReference type="InterPro" id="IPR027599">
    <property type="entry name" value="PqqD-rel_X"/>
</dbReference>
<evidence type="ECO:0000313" key="2">
    <source>
        <dbReference type="Proteomes" id="UP000623967"/>
    </source>
</evidence>
<accession>A0ABS1TKM9</accession>
<dbReference type="EMBL" id="JAESWB010000094">
    <property type="protein sequence ID" value="MBL4951822.1"/>
    <property type="molecule type" value="Genomic_DNA"/>
</dbReference>
<dbReference type="Proteomes" id="UP000623967">
    <property type="component" value="Unassembled WGS sequence"/>
</dbReference>
<proteinExistence type="predicted"/>
<name>A0ABS1TKM9_9BACI</name>
<gene>
    <name evidence="1" type="ORF">JK635_06205</name>
</gene>
<dbReference type="NCBIfam" id="TIGR04353">
    <property type="entry name" value="PqqD_rel_X"/>
    <property type="match status" value="1"/>
</dbReference>
<keyword evidence="2" id="KW-1185">Reference proteome</keyword>
<sequence>MNWKLRAGQRLRMLSDDEETVVYNDLSGDTHLLSGVAASLLERLRLGPADRDSLAAFLASEWDLDASTTPAALADRLLPELAALSLIETSPS</sequence>
<organism evidence="1 2">
    <name type="scientific">Neobacillus paridis</name>
    <dbReference type="NCBI Taxonomy" id="2803862"/>
    <lineage>
        <taxon>Bacteria</taxon>
        <taxon>Bacillati</taxon>
        <taxon>Bacillota</taxon>
        <taxon>Bacilli</taxon>
        <taxon>Bacillales</taxon>
        <taxon>Bacillaceae</taxon>
        <taxon>Neobacillus</taxon>
    </lineage>
</organism>
<evidence type="ECO:0000313" key="1">
    <source>
        <dbReference type="EMBL" id="MBL4951822.1"/>
    </source>
</evidence>